<reference evidence="2" key="1">
    <citation type="journal article" date="2023" name="Insect Mol. Biol.">
        <title>Genome sequencing provides insights into the evolution of gene families encoding plant cell wall-degrading enzymes in longhorned beetles.</title>
        <authorList>
            <person name="Shin N.R."/>
            <person name="Okamura Y."/>
            <person name="Kirsch R."/>
            <person name="Pauchet Y."/>
        </authorList>
    </citation>
    <scope>NUCLEOTIDE SEQUENCE</scope>
    <source>
        <strain evidence="2">AMC_N1</strain>
    </source>
</reference>
<dbReference type="InterPro" id="IPR000477">
    <property type="entry name" value="RT_dom"/>
</dbReference>
<dbReference type="EMBL" id="JAPWTK010000264">
    <property type="protein sequence ID" value="KAJ8944192.1"/>
    <property type="molecule type" value="Genomic_DNA"/>
</dbReference>
<organism evidence="2 3">
    <name type="scientific">Aromia moschata</name>
    <dbReference type="NCBI Taxonomy" id="1265417"/>
    <lineage>
        <taxon>Eukaryota</taxon>
        <taxon>Metazoa</taxon>
        <taxon>Ecdysozoa</taxon>
        <taxon>Arthropoda</taxon>
        <taxon>Hexapoda</taxon>
        <taxon>Insecta</taxon>
        <taxon>Pterygota</taxon>
        <taxon>Neoptera</taxon>
        <taxon>Endopterygota</taxon>
        <taxon>Coleoptera</taxon>
        <taxon>Polyphaga</taxon>
        <taxon>Cucujiformia</taxon>
        <taxon>Chrysomeloidea</taxon>
        <taxon>Cerambycidae</taxon>
        <taxon>Cerambycinae</taxon>
        <taxon>Callichromatini</taxon>
        <taxon>Aromia</taxon>
    </lineage>
</organism>
<evidence type="ECO:0000259" key="1">
    <source>
        <dbReference type="PROSITE" id="PS50878"/>
    </source>
</evidence>
<proteinExistence type="predicted"/>
<dbReference type="Pfam" id="PF00078">
    <property type="entry name" value="RVT_1"/>
    <property type="match status" value="1"/>
</dbReference>
<name>A0AAV8XYD0_9CUCU</name>
<dbReference type="AlphaFoldDB" id="A0AAV8XYD0"/>
<sequence>MRETPHHDGHPVESADSNLTQTTTNCAKVGAYDNMVIDILREKLISIGITKRMATNLVSMYINRKVYIKINDAMIGPRVISLGLPQGSILSLPLHIIYSSDFKSHLDQSIRIIQFADDICIYI</sequence>
<comment type="caution">
    <text evidence="2">The sequence shown here is derived from an EMBL/GenBank/DDBJ whole genome shotgun (WGS) entry which is preliminary data.</text>
</comment>
<gene>
    <name evidence="2" type="ORF">NQ318_016173</name>
</gene>
<dbReference type="PROSITE" id="PS50878">
    <property type="entry name" value="RT_POL"/>
    <property type="match status" value="1"/>
</dbReference>
<accession>A0AAV8XYD0</accession>
<keyword evidence="3" id="KW-1185">Reference proteome</keyword>
<protein>
    <recommendedName>
        <fullName evidence="1">Reverse transcriptase domain-containing protein</fullName>
    </recommendedName>
</protein>
<evidence type="ECO:0000313" key="3">
    <source>
        <dbReference type="Proteomes" id="UP001162162"/>
    </source>
</evidence>
<feature type="domain" description="Reverse transcriptase" evidence="1">
    <location>
        <begin position="1"/>
        <end position="123"/>
    </location>
</feature>
<dbReference type="Proteomes" id="UP001162162">
    <property type="component" value="Unassembled WGS sequence"/>
</dbReference>
<evidence type="ECO:0000313" key="2">
    <source>
        <dbReference type="EMBL" id="KAJ8944192.1"/>
    </source>
</evidence>